<dbReference type="InterPro" id="IPR038726">
    <property type="entry name" value="PDDEXK_AddAB-type"/>
</dbReference>
<comment type="caution">
    <text evidence="6">The sequence shown here is derived from an EMBL/GenBank/DDBJ whole genome shotgun (WGS) entry which is preliminary data.</text>
</comment>
<keyword evidence="3" id="KW-0234">DNA repair</keyword>
<gene>
    <name evidence="6" type="ORF">CLV47_12034</name>
</gene>
<keyword evidence="6" id="KW-0540">Nuclease</keyword>
<reference evidence="6 7" key="1">
    <citation type="submission" date="2018-03" db="EMBL/GenBank/DDBJ databases">
        <title>Genomic Encyclopedia of Archaeal and Bacterial Type Strains, Phase II (KMG-II): from individual species to whole genera.</title>
        <authorList>
            <person name="Goeker M."/>
        </authorList>
    </citation>
    <scope>NUCLEOTIDE SEQUENCE [LARGE SCALE GENOMIC DNA]</scope>
    <source>
        <strain evidence="6 7">DSM 100065</strain>
    </source>
</reference>
<dbReference type="Proteomes" id="UP000237752">
    <property type="component" value="Unassembled WGS sequence"/>
</dbReference>
<protein>
    <submittedName>
        <fullName evidence="6">RecB family exonuclease</fullName>
    </submittedName>
</protein>
<evidence type="ECO:0000259" key="5">
    <source>
        <dbReference type="Pfam" id="PF12705"/>
    </source>
</evidence>
<keyword evidence="6" id="KW-0269">Exonuclease</keyword>
<sequence>MTEQLGLDQMPKPLRAVTPAKVDSFDSCPRKFRFTYIDRPPPPRGAPWAHTGIGSAVHNALKALWDLPVAVRGPDAALKELRGLWPTVGFRDQTQRQRSLEVVSGWLSSYVETMDLTDQPRGIERTVGAPYGDLSISGRVDRVDEISGPDGPELVVIDYKTGRAVPTEDDARSSMQLALYAVAARRTFRTPCRRVELHHIPSGVIAAAEYTDETLHRQLRRVAYTADDIDTAKQRLAAGVPADEAYPARPGPACGHCDFRASCPEGKAAAPARDPWFAVPEGDPR</sequence>
<keyword evidence="6" id="KW-0378">Hydrolase</keyword>
<dbReference type="OrthoDB" id="9791397at2"/>
<dbReference type="GO" id="GO:0004527">
    <property type="term" value="F:exonuclease activity"/>
    <property type="evidence" value="ECO:0007669"/>
    <property type="project" value="UniProtKB-KW"/>
</dbReference>
<evidence type="ECO:0000313" key="6">
    <source>
        <dbReference type="EMBL" id="PRZ38567.1"/>
    </source>
</evidence>
<dbReference type="GO" id="GO:0004386">
    <property type="term" value="F:helicase activity"/>
    <property type="evidence" value="ECO:0007669"/>
    <property type="project" value="UniProtKB-KW"/>
</dbReference>
<keyword evidence="2" id="KW-0347">Helicase</keyword>
<dbReference type="InterPro" id="IPR011604">
    <property type="entry name" value="PDDEXK-like_dom_sf"/>
</dbReference>
<dbReference type="Gene3D" id="3.90.320.10">
    <property type="match status" value="1"/>
</dbReference>
<evidence type="ECO:0000313" key="7">
    <source>
        <dbReference type="Proteomes" id="UP000237752"/>
    </source>
</evidence>
<evidence type="ECO:0000256" key="1">
    <source>
        <dbReference type="ARBA" id="ARBA00022763"/>
    </source>
</evidence>
<dbReference type="EMBL" id="PVUE01000020">
    <property type="protein sequence ID" value="PRZ38567.1"/>
    <property type="molecule type" value="Genomic_DNA"/>
</dbReference>
<keyword evidence="7" id="KW-1185">Reference proteome</keyword>
<organism evidence="6 7">
    <name type="scientific">Antricoccus suffuscus</name>
    <dbReference type="NCBI Taxonomy" id="1629062"/>
    <lineage>
        <taxon>Bacteria</taxon>
        <taxon>Bacillati</taxon>
        <taxon>Actinomycetota</taxon>
        <taxon>Actinomycetes</taxon>
        <taxon>Geodermatophilales</taxon>
        <taxon>Antricoccaceae</taxon>
        <taxon>Antricoccus</taxon>
    </lineage>
</organism>
<evidence type="ECO:0000256" key="2">
    <source>
        <dbReference type="ARBA" id="ARBA00022806"/>
    </source>
</evidence>
<evidence type="ECO:0000256" key="3">
    <source>
        <dbReference type="ARBA" id="ARBA00023204"/>
    </source>
</evidence>
<accession>A0A2T0ZQI1</accession>
<dbReference type="AlphaFoldDB" id="A0A2T0ZQI1"/>
<keyword evidence="1" id="KW-0227">DNA damage</keyword>
<evidence type="ECO:0000256" key="4">
    <source>
        <dbReference type="SAM" id="MobiDB-lite"/>
    </source>
</evidence>
<feature type="region of interest" description="Disordered" evidence="4">
    <location>
        <begin position="266"/>
        <end position="285"/>
    </location>
</feature>
<dbReference type="GO" id="GO:0006281">
    <property type="term" value="P:DNA repair"/>
    <property type="evidence" value="ECO:0007669"/>
    <property type="project" value="UniProtKB-KW"/>
</dbReference>
<feature type="domain" description="PD-(D/E)XK endonuclease-like" evidence="5">
    <location>
        <begin position="17"/>
        <end position="264"/>
    </location>
</feature>
<proteinExistence type="predicted"/>
<dbReference type="Pfam" id="PF12705">
    <property type="entry name" value="PDDEXK_1"/>
    <property type="match status" value="1"/>
</dbReference>
<keyword evidence="2" id="KW-0067">ATP-binding</keyword>
<name>A0A2T0ZQI1_9ACTN</name>
<keyword evidence="2" id="KW-0547">Nucleotide-binding</keyword>